<dbReference type="PANTHER" id="PTHR31862:SF1">
    <property type="entry name" value="UPF0261 DOMAIN PROTEIN (AFU_ORTHOLOGUE AFUA_1G10120)"/>
    <property type="match status" value="1"/>
</dbReference>
<name>Q2CGM1_OCEGH</name>
<dbReference type="Proteomes" id="UP000003635">
    <property type="component" value="Unassembled WGS sequence"/>
</dbReference>
<dbReference type="HOGENOM" id="CLU_036813_1_0_5"/>
<evidence type="ECO:0000313" key="3">
    <source>
        <dbReference type="EMBL" id="EAR51914.1"/>
    </source>
</evidence>
<organism evidence="3 4">
    <name type="scientific">Oceanicola granulosus (strain ATCC BAA-861 / DSM 15982 / KCTC 12143 / HTCC2516)</name>
    <dbReference type="NCBI Taxonomy" id="314256"/>
    <lineage>
        <taxon>Bacteria</taxon>
        <taxon>Pseudomonadati</taxon>
        <taxon>Pseudomonadota</taxon>
        <taxon>Alphaproteobacteria</taxon>
        <taxon>Rhodobacterales</taxon>
        <taxon>Roseobacteraceae</taxon>
        <taxon>Oceanicola</taxon>
    </lineage>
</organism>
<feature type="domain" description="UPF0261" evidence="2">
    <location>
        <begin position="186"/>
        <end position="401"/>
    </location>
</feature>
<dbReference type="PANTHER" id="PTHR31862">
    <property type="entry name" value="UPF0261 DOMAIN PROTEIN (AFU_ORTHOLOGUE AFUA_1G10120)"/>
    <property type="match status" value="1"/>
</dbReference>
<keyword evidence="4" id="KW-1185">Reference proteome</keyword>
<gene>
    <name evidence="3" type="ORF">OG2516_16474</name>
</gene>
<dbReference type="PIRSF" id="PIRSF033271">
    <property type="entry name" value="UCP033271"/>
    <property type="match status" value="1"/>
</dbReference>
<comment type="caution">
    <text evidence="3">The sequence shown here is derived from an EMBL/GenBank/DDBJ whole genome shotgun (WGS) entry which is preliminary data.</text>
</comment>
<dbReference type="EMBL" id="AAOT01000008">
    <property type="protein sequence ID" value="EAR51914.1"/>
    <property type="molecule type" value="Genomic_DNA"/>
</dbReference>
<evidence type="ECO:0000259" key="1">
    <source>
        <dbReference type="Pfam" id="PF06792"/>
    </source>
</evidence>
<dbReference type="AlphaFoldDB" id="Q2CGM1"/>
<dbReference type="STRING" id="314256.OG2516_16474"/>
<protein>
    <submittedName>
        <fullName evidence="3">Uncharacterized protein</fullName>
    </submittedName>
</protein>
<dbReference type="NCBIfam" id="NF002674">
    <property type="entry name" value="PRK02399.1-2"/>
    <property type="match status" value="1"/>
</dbReference>
<dbReference type="InterPro" id="IPR056778">
    <property type="entry name" value="UPF0261_C"/>
</dbReference>
<dbReference type="InterPro" id="IPR051353">
    <property type="entry name" value="Tobamovirus_resist_UPF0261"/>
</dbReference>
<dbReference type="Gene3D" id="3.40.50.12020">
    <property type="entry name" value="Uncharacterised protein family UPF0261, NN domain"/>
    <property type="match status" value="1"/>
</dbReference>
<dbReference type="InterPro" id="IPR008322">
    <property type="entry name" value="UPF0261"/>
</dbReference>
<dbReference type="RefSeq" id="WP_007257241.1">
    <property type="nucleotide sequence ID" value="NZ_CH724111.1"/>
</dbReference>
<reference evidence="3 4" key="1">
    <citation type="journal article" date="2010" name="J. Bacteriol.">
        <title>Genome sequences of Oceanicola granulosus HTCC2516(T) and Oceanicola batsensis HTCC2597(TDelta).</title>
        <authorList>
            <person name="Thrash J.C."/>
            <person name="Cho J.C."/>
            <person name="Vergin K.L."/>
            <person name="Giovannoni S.J."/>
        </authorList>
    </citation>
    <scope>NUCLEOTIDE SEQUENCE [LARGE SCALE GENOMIC DNA]</scope>
    <source>
        <strain evidence="4">ATCC BAA-861 / DSM 15982 / KCTC 12143 / HTCC2516</strain>
    </source>
</reference>
<dbReference type="Pfam" id="PF23189">
    <property type="entry name" value="UPF0261_C"/>
    <property type="match status" value="1"/>
</dbReference>
<evidence type="ECO:0000259" key="2">
    <source>
        <dbReference type="Pfam" id="PF23189"/>
    </source>
</evidence>
<sequence length="407" mass="42423">MSATIYILSTADTKGEETAFLRERIEAQGGTAKVIDFGVMSEPTIPVDVTAGEVARAGGADLAALRAGRKREEASAAMTRGMIALLSGLHDDGKLQGVVGLGGTQGTAAATAVMRALPYGLPKVMISTMASGDTSGYVGNRDITMMFSVSDILGLNPFLRNVLNNAAGAVVGMADAAAKVSYRSERPVIGMTNLGVLTQGTMHAIGKLNEAGYEVIVFHAVGSGGAAMEAMMREGVVTAVFDYALGELTDQMFGGIRASDDSRMTVAAELGLPTVIVPGGADHIGVLVDEPDAVPERYAGRKVSWHNPVILVPRTSADEGRALMAELARRMRHARNCAILLPLKGVSSYSVEGGELRDPDADAALFEAAHAEFDGHLPVIDVDAAAEDPAFVERAIAELTGLIDRAS</sequence>
<dbReference type="eggNOG" id="COG5441">
    <property type="taxonomic scope" value="Bacteria"/>
</dbReference>
<dbReference type="OrthoDB" id="9776369at2"/>
<proteinExistence type="predicted"/>
<evidence type="ECO:0000313" key="4">
    <source>
        <dbReference type="Proteomes" id="UP000003635"/>
    </source>
</evidence>
<dbReference type="InterPro" id="IPR044122">
    <property type="entry name" value="UPF0261_N"/>
</dbReference>
<feature type="domain" description="UPF0261" evidence="1">
    <location>
        <begin position="4"/>
        <end position="177"/>
    </location>
</feature>
<accession>Q2CGM1</accession>
<dbReference type="Pfam" id="PF06792">
    <property type="entry name" value="UPF0261"/>
    <property type="match status" value="1"/>
</dbReference>
<dbReference type="Gene3D" id="3.40.50.12030">
    <property type="entry name" value="Uncharacterised protein family UPF0261, NC domain"/>
    <property type="match status" value="1"/>
</dbReference>
<dbReference type="CDD" id="cd15488">
    <property type="entry name" value="Tm-1-like"/>
    <property type="match status" value="1"/>
</dbReference>